<accession>A0A0K2TSF1</accession>
<reference evidence="1" key="1">
    <citation type="submission" date="2014-05" db="EMBL/GenBank/DDBJ databases">
        <authorList>
            <person name="Chronopoulou M."/>
        </authorList>
    </citation>
    <scope>NUCLEOTIDE SEQUENCE</scope>
    <source>
        <tissue evidence="1">Whole organism</tissue>
    </source>
</reference>
<dbReference type="AlphaFoldDB" id="A0A0K2TSF1"/>
<proteinExistence type="predicted"/>
<organism evidence="1">
    <name type="scientific">Lepeophtheirus salmonis</name>
    <name type="common">Salmon louse</name>
    <name type="synonym">Caligus salmonis</name>
    <dbReference type="NCBI Taxonomy" id="72036"/>
    <lineage>
        <taxon>Eukaryota</taxon>
        <taxon>Metazoa</taxon>
        <taxon>Ecdysozoa</taxon>
        <taxon>Arthropoda</taxon>
        <taxon>Crustacea</taxon>
        <taxon>Multicrustacea</taxon>
        <taxon>Hexanauplia</taxon>
        <taxon>Copepoda</taxon>
        <taxon>Siphonostomatoida</taxon>
        <taxon>Caligidae</taxon>
        <taxon>Lepeophtheirus</taxon>
    </lineage>
</organism>
<name>A0A0K2TSF1_LEPSM</name>
<dbReference type="EMBL" id="HACA01011241">
    <property type="protein sequence ID" value="CDW28602.1"/>
    <property type="molecule type" value="Transcribed_RNA"/>
</dbReference>
<protein>
    <submittedName>
        <fullName evidence="1">Uncharacterized protein</fullName>
    </submittedName>
</protein>
<sequence length="28" mass="3305">MNSHLIIFKCKVISYVCAHERQRVTQSI</sequence>
<evidence type="ECO:0000313" key="1">
    <source>
        <dbReference type="EMBL" id="CDW28602.1"/>
    </source>
</evidence>